<feature type="chain" id="PRO_5045719859" evidence="1">
    <location>
        <begin position="25"/>
        <end position="297"/>
    </location>
</feature>
<keyword evidence="3" id="KW-1185">Reference proteome</keyword>
<feature type="signal peptide" evidence="1">
    <location>
        <begin position="1"/>
        <end position="24"/>
    </location>
</feature>
<dbReference type="EMBL" id="JAGIKV010000003">
    <property type="protein sequence ID" value="MBP2244414.1"/>
    <property type="molecule type" value="Genomic_DNA"/>
</dbReference>
<sequence>MKFKSLVSGFLVAALLSIGPNVFADASKPQAFEGIAYNKADLNEFASLENIKFSQDEGNLEVSFELNGKIIEIEAVNFGKDENGNKYATKEREDGISFNLLESNGNITGVAVNTKVSPINQTIEDAFGFVISKSADQTALKQTLNQVQSEHSITLKKSIQNINSLPHQELSLTDVRPMAADLHVLASGLSVPFLISGGFSEGWVYSSYQTQQFFKLTNLRYSIAYNWPSDGVSLWYDYLNSNQAYHSPAWPSAGQQNVGGEWIIDATKGKFAAETTVSAIVKLVPLMWTIYDTANIR</sequence>
<keyword evidence="1" id="KW-0732">Signal</keyword>
<dbReference type="Proteomes" id="UP000810207">
    <property type="component" value="Unassembled WGS sequence"/>
</dbReference>
<evidence type="ECO:0000313" key="2">
    <source>
        <dbReference type="EMBL" id="MBP2244414.1"/>
    </source>
</evidence>
<evidence type="ECO:0000313" key="3">
    <source>
        <dbReference type="Proteomes" id="UP000810207"/>
    </source>
</evidence>
<evidence type="ECO:0000256" key="1">
    <source>
        <dbReference type="SAM" id="SignalP"/>
    </source>
</evidence>
<reference evidence="2 3" key="1">
    <citation type="submission" date="2021-03" db="EMBL/GenBank/DDBJ databases">
        <title>Genomic Encyclopedia of Type Strains, Phase IV (KMG-IV): sequencing the most valuable type-strain genomes for metagenomic binning, comparative biology and taxonomic classification.</title>
        <authorList>
            <person name="Goeker M."/>
        </authorList>
    </citation>
    <scope>NUCLEOTIDE SEQUENCE [LARGE SCALE GENOMIC DNA]</scope>
    <source>
        <strain evidence="2 3">DSM 21292</strain>
    </source>
</reference>
<protein>
    <submittedName>
        <fullName evidence="2">Uncharacterized protein</fullName>
    </submittedName>
</protein>
<organism evidence="2 3">
    <name type="scientific">Paenibacillus xylanexedens</name>
    <dbReference type="NCBI Taxonomy" id="528191"/>
    <lineage>
        <taxon>Bacteria</taxon>
        <taxon>Bacillati</taxon>
        <taxon>Bacillota</taxon>
        <taxon>Bacilli</taxon>
        <taxon>Bacillales</taxon>
        <taxon>Paenibacillaceae</taxon>
        <taxon>Paenibacillus</taxon>
    </lineage>
</organism>
<comment type="caution">
    <text evidence="2">The sequence shown here is derived from an EMBL/GenBank/DDBJ whole genome shotgun (WGS) entry which is preliminary data.</text>
</comment>
<dbReference type="RefSeq" id="WP_211081431.1">
    <property type="nucleotide sequence ID" value="NZ_CBCSLC010000059.1"/>
</dbReference>
<accession>A0ABS4RNW8</accession>
<proteinExistence type="predicted"/>
<gene>
    <name evidence="2" type="ORF">J2Z28_001027</name>
</gene>
<name>A0ABS4RNW8_PAEXY</name>